<feature type="binding site" evidence="6">
    <location>
        <position position="128"/>
    </location>
    <ligand>
        <name>substrate</name>
    </ligand>
</feature>
<dbReference type="PANTHER" id="PTHR11728:SF8">
    <property type="entry name" value="GLYCEROL-3-PHOSPHATE DEHYDROGENASE [NAD(+)]-RELATED"/>
    <property type="match status" value="1"/>
</dbReference>
<keyword evidence="13" id="KW-1185">Reference proteome</keyword>
<dbReference type="Pfam" id="PF07479">
    <property type="entry name" value="NAD_Gly3P_dh_C"/>
    <property type="match status" value="1"/>
</dbReference>
<evidence type="ECO:0000259" key="11">
    <source>
        <dbReference type="Pfam" id="PF07479"/>
    </source>
</evidence>
<dbReference type="PANTHER" id="PTHR11728">
    <property type="entry name" value="GLYCEROL-3-PHOSPHATE DEHYDROGENASE"/>
    <property type="match status" value="1"/>
</dbReference>
<feature type="binding site" evidence="7">
    <location>
        <position position="278"/>
    </location>
    <ligand>
        <name>NAD(+)</name>
        <dbReference type="ChEBI" id="CHEBI:57540"/>
    </ligand>
</feature>
<dbReference type="PROSITE" id="PS00957">
    <property type="entry name" value="NAD_G3PDH"/>
    <property type="match status" value="1"/>
</dbReference>
<gene>
    <name evidence="12" type="primary">RvY_17629-1</name>
    <name evidence="12" type="synonym">RvY_17629.1</name>
    <name evidence="12" type="ORF">RvY_17629</name>
</gene>
<dbReference type="Pfam" id="PF01210">
    <property type="entry name" value="NAD_Gly3P_dh_N"/>
    <property type="match status" value="1"/>
</dbReference>
<dbReference type="NCBIfam" id="TIGR03376">
    <property type="entry name" value="glycerol3P_DH"/>
    <property type="match status" value="1"/>
</dbReference>
<evidence type="ECO:0000256" key="2">
    <source>
        <dbReference type="ARBA" id="ARBA00023002"/>
    </source>
</evidence>
<dbReference type="Gene3D" id="3.40.50.720">
    <property type="entry name" value="NAD(P)-binding Rossmann-like Domain"/>
    <property type="match status" value="1"/>
</dbReference>
<dbReference type="InterPro" id="IPR036291">
    <property type="entry name" value="NAD(P)-bd_dom_sf"/>
</dbReference>
<comment type="similarity">
    <text evidence="1 8">Belongs to the NAD-dependent glycerol-3-phosphate dehydrogenase family.</text>
</comment>
<protein>
    <recommendedName>
        <fullName evidence="9">Glycerol-3-phosphate dehydrogenase [NAD(+)]</fullName>
        <ecNumber evidence="9">1.1.1.8</ecNumber>
    </recommendedName>
</protein>
<dbReference type="GO" id="GO:0005829">
    <property type="term" value="C:cytosol"/>
    <property type="evidence" value="ECO:0007669"/>
    <property type="project" value="TreeGrafter"/>
</dbReference>
<dbReference type="GO" id="GO:0051287">
    <property type="term" value="F:NAD binding"/>
    <property type="evidence" value="ECO:0007669"/>
    <property type="project" value="UniProtKB-UniRule"/>
</dbReference>
<organism evidence="12 13">
    <name type="scientific">Ramazzottius varieornatus</name>
    <name type="common">Water bear</name>
    <name type="synonym">Tardigrade</name>
    <dbReference type="NCBI Taxonomy" id="947166"/>
    <lineage>
        <taxon>Eukaryota</taxon>
        <taxon>Metazoa</taxon>
        <taxon>Ecdysozoa</taxon>
        <taxon>Tardigrada</taxon>
        <taxon>Eutardigrada</taxon>
        <taxon>Parachela</taxon>
        <taxon>Hypsibioidea</taxon>
        <taxon>Ramazzottiidae</taxon>
        <taxon>Ramazzottius</taxon>
    </lineage>
</organism>
<comment type="catalytic activity">
    <reaction evidence="4 9">
        <text>sn-glycerol 3-phosphate + NAD(+) = dihydroxyacetone phosphate + NADH + H(+)</text>
        <dbReference type="Rhea" id="RHEA:11092"/>
        <dbReference type="ChEBI" id="CHEBI:15378"/>
        <dbReference type="ChEBI" id="CHEBI:57540"/>
        <dbReference type="ChEBI" id="CHEBI:57597"/>
        <dbReference type="ChEBI" id="CHEBI:57642"/>
        <dbReference type="ChEBI" id="CHEBI:57945"/>
        <dbReference type="EC" id="1.1.1.8"/>
    </reaction>
</comment>
<sequence length="367" mass="40288">MATSPTGQKILRLAIIGSGNWGSAIAVLIGANIKRQPSIFQNEVRMWVFEEEVNGRKLTEIINQDHENVKYLPGIKLPDNIVAEPDVVKAAQDADMLLFVIPHQFVSKTCQTLAGKIKPDASAISLIKGLSTETGKIGLISDIIKNTLKIECGVLMGANVANEVAQQQYCETTIAFRNLRHGEKYREAIQTDNFRVSLVEDVTWAELCGALKNIVAFGAGLIDGLYGDKAGNTKAAVIRIGFMEMIDFAETFFPGGYRGTFLESCGIADVITTSYGGRNRRVAAAFAAQPNKSIEELQTEMLNGQQLQGPGTAEEVNAFLKQKNAEDDFPLFTAVHRVCKRDMKPQDLIAQLRDHPVHRSNTQHKSL</sequence>
<dbReference type="InterPro" id="IPR011128">
    <property type="entry name" value="G3P_DH_NAD-dep_N"/>
</dbReference>
<dbReference type="AlphaFoldDB" id="A0A1D1W2T2"/>
<dbReference type="InterPro" id="IPR008927">
    <property type="entry name" value="6-PGluconate_DH-like_C_sf"/>
</dbReference>
<dbReference type="PRINTS" id="PR00077">
    <property type="entry name" value="GPDHDRGNASE"/>
</dbReference>
<feature type="domain" description="Glycerol-3-phosphate dehydrogenase NAD-dependent C-terminal" evidence="11">
    <location>
        <begin position="201"/>
        <end position="349"/>
    </location>
</feature>
<dbReference type="GO" id="GO:0005975">
    <property type="term" value="P:carbohydrate metabolic process"/>
    <property type="evidence" value="ECO:0007669"/>
    <property type="project" value="InterPro"/>
</dbReference>
<proteinExistence type="inferred from homology"/>
<feature type="binding site" evidence="7">
    <location>
        <position position="105"/>
    </location>
    <ligand>
        <name>NAD(+)</name>
        <dbReference type="ChEBI" id="CHEBI:57540"/>
    </ligand>
</feature>
<evidence type="ECO:0000313" key="13">
    <source>
        <dbReference type="Proteomes" id="UP000186922"/>
    </source>
</evidence>
<evidence type="ECO:0000256" key="8">
    <source>
        <dbReference type="RuleBase" id="RU000437"/>
    </source>
</evidence>
<dbReference type="FunFam" id="3.40.50.720:FF:000365">
    <property type="entry name" value="Glycerol-3-phosphate dehydrogenase [NAD(+)]"/>
    <property type="match status" value="1"/>
</dbReference>
<evidence type="ECO:0000256" key="9">
    <source>
        <dbReference type="RuleBase" id="RU361243"/>
    </source>
</evidence>
<dbReference type="EC" id="1.1.1.8" evidence="9"/>
<feature type="domain" description="Glycerol-3-phosphate dehydrogenase NAD-dependent N-terminal" evidence="10">
    <location>
        <begin position="13"/>
        <end position="178"/>
    </location>
</feature>
<feature type="active site" description="Proton acceptor" evidence="5">
    <location>
        <position position="212"/>
    </location>
</feature>
<dbReference type="EMBL" id="BDGG01000016">
    <property type="protein sequence ID" value="GAV07842.1"/>
    <property type="molecule type" value="Genomic_DNA"/>
</dbReference>
<evidence type="ECO:0000256" key="6">
    <source>
        <dbReference type="PIRSR" id="PIRSR000114-2"/>
    </source>
</evidence>
<evidence type="ECO:0000256" key="7">
    <source>
        <dbReference type="PIRSR" id="PIRSR000114-3"/>
    </source>
</evidence>
<accession>A0A1D1W2T2</accession>
<dbReference type="Proteomes" id="UP000186922">
    <property type="component" value="Unassembled WGS sequence"/>
</dbReference>
<feature type="binding site" evidence="7">
    <location>
        <begin position="17"/>
        <end position="22"/>
    </location>
    <ligand>
        <name>NAD(+)</name>
        <dbReference type="ChEBI" id="CHEBI:57540"/>
    </ligand>
</feature>
<dbReference type="GO" id="GO:0042803">
    <property type="term" value="F:protein homodimerization activity"/>
    <property type="evidence" value="ECO:0007669"/>
    <property type="project" value="InterPro"/>
</dbReference>
<dbReference type="STRING" id="947166.A0A1D1W2T2"/>
<evidence type="ECO:0000256" key="1">
    <source>
        <dbReference type="ARBA" id="ARBA00011009"/>
    </source>
</evidence>
<dbReference type="OrthoDB" id="10263760at2759"/>
<feature type="binding site" evidence="7">
    <location>
        <position position="49"/>
    </location>
    <ligand>
        <name>NAD(+)</name>
        <dbReference type="ChEBI" id="CHEBI:57540"/>
    </ligand>
</feature>
<dbReference type="Gene3D" id="1.10.1040.10">
    <property type="entry name" value="N-(1-d-carboxylethyl)-l-norvaline Dehydrogenase, domain 2"/>
    <property type="match status" value="1"/>
</dbReference>
<dbReference type="GO" id="GO:0046168">
    <property type="term" value="P:glycerol-3-phosphate catabolic process"/>
    <property type="evidence" value="ECO:0007669"/>
    <property type="project" value="UniProtKB-UniRule"/>
</dbReference>
<dbReference type="SUPFAM" id="SSF51735">
    <property type="entry name" value="NAD(P)-binding Rossmann-fold domains"/>
    <property type="match status" value="1"/>
</dbReference>
<evidence type="ECO:0000256" key="3">
    <source>
        <dbReference type="ARBA" id="ARBA00023027"/>
    </source>
</evidence>
<evidence type="ECO:0000256" key="4">
    <source>
        <dbReference type="ARBA" id="ARBA00048683"/>
    </source>
</evidence>
<dbReference type="PIRSF" id="PIRSF000114">
    <property type="entry name" value="Glycerol-3-P_dh"/>
    <property type="match status" value="1"/>
</dbReference>
<keyword evidence="3 7" id="KW-0520">NAD</keyword>
<feature type="binding site" evidence="6">
    <location>
        <begin position="278"/>
        <end position="279"/>
    </location>
    <ligand>
        <name>substrate</name>
    </ligand>
</feature>
<evidence type="ECO:0000256" key="5">
    <source>
        <dbReference type="PIRSR" id="PIRSR000114-1"/>
    </source>
</evidence>
<feature type="binding site" evidence="7">
    <location>
        <position position="308"/>
    </location>
    <ligand>
        <name>NAD(+)</name>
        <dbReference type="ChEBI" id="CHEBI:57540"/>
    </ligand>
</feature>
<reference evidence="12 13" key="1">
    <citation type="journal article" date="2016" name="Nat. Commun.">
        <title>Extremotolerant tardigrade genome and improved radiotolerance of human cultured cells by tardigrade-unique protein.</title>
        <authorList>
            <person name="Hashimoto T."/>
            <person name="Horikawa D.D."/>
            <person name="Saito Y."/>
            <person name="Kuwahara H."/>
            <person name="Kozuka-Hata H."/>
            <person name="Shin-I T."/>
            <person name="Minakuchi Y."/>
            <person name="Ohishi K."/>
            <person name="Motoyama A."/>
            <person name="Aizu T."/>
            <person name="Enomoto A."/>
            <person name="Kondo K."/>
            <person name="Tanaka S."/>
            <person name="Hara Y."/>
            <person name="Koshikawa S."/>
            <person name="Sagara H."/>
            <person name="Miura T."/>
            <person name="Yokobori S."/>
            <person name="Miyagawa K."/>
            <person name="Suzuki Y."/>
            <person name="Kubo T."/>
            <person name="Oyama M."/>
            <person name="Kohara Y."/>
            <person name="Fujiyama A."/>
            <person name="Arakawa K."/>
            <person name="Katayama T."/>
            <person name="Toyoda A."/>
            <person name="Kunieda T."/>
        </authorList>
    </citation>
    <scope>NUCLEOTIDE SEQUENCE [LARGE SCALE GENOMIC DNA]</scope>
    <source>
        <strain evidence="12 13">YOKOZUNA-1</strain>
    </source>
</reference>
<dbReference type="GO" id="GO:0141152">
    <property type="term" value="F:glycerol-3-phosphate dehydrogenase (NAD+) activity"/>
    <property type="evidence" value="ECO:0007669"/>
    <property type="project" value="UniProtKB-UniRule"/>
</dbReference>
<evidence type="ECO:0000259" key="10">
    <source>
        <dbReference type="Pfam" id="PF01210"/>
    </source>
</evidence>
<dbReference type="InterPro" id="IPR017751">
    <property type="entry name" value="G3P_DH_NAD-dep_euk"/>
</dbReference>
<comment type="caution">
    <text evidence="12">The sequence shown here is derived from an EMBL/GenBank/DDBJ whole genome shotgun (WGS) entry which is preliminary data.</text>
</comment>
<name>A0A1D1W2T2_RAMVA</name>
<evidence type="ECO:0000313" key="12">
    <source>
        <dbReference type="EMBL" id="GAV07842.1"/>
    </source>
</evidence>
<dbReference type="InterPro" id="IPR006109">
    <property type="entry name" value="G3P_DH_NAD-dep_C"/>
</dbReference>
<dbReference type="SUPFAM" id="SSF48179">
    <property type="entry name" value="6-phosphogluconate dehydrogenase C-terminal domain-like"/>
    <property type="match status" value="1"/>
</dbReference>
<dbReference type="InterPro" id="IPR006168">
    <property type="entry name" value="G3P_DH_NAD-dep"/>
</dbReference>
<keyword evidence="2 8" id="KW-0560">Oxidoreductase</keyword>
<feature type="binding site" evidence="7">
    <location>
        <position position="161"/>
    </location>
    <ligand>
        <name>NAD(+)</name>
        <dbReference type="ChEBI" id="CHEBI:57540"/>
    </ligand>
</feature>
<dbReference type="FunFam" id="1.10.1040.10:FF:000004">
    <property type="entry name" value="Glycerol-3-phosphate dehydrogenase [NAD(+)]"/>
    <property type="match status" value="1"/>
</dbReference>
<dbReference type="InterPro" id="IPR013328">
    <property type="entry name" value="6PGD_dom2"/>
</dbReference>